<sequence length="77" mass="9068">MIGTKLLATRDVEDYWSEKPPKRHIHVIVVSRNCLTESLKASINKSVHDTVRRYRESKADKRIQVDRKHRTSNPRES</sequence>
<comment type="caution">
    <text evidence="2">The sequence shown here is derived from an EMBL/GenBank/DDBJ whole genome shotgun (WGS) entry which is preliminary data.</text>
</comment>
<evidence type="ECO:0000313" key="2">
    <source>
        <dbReference type="EMBL" id="CAG8569882.1"/>
    </source>
</evidence>
<feature type="region of interest" description="Disordered" evidence="1">
    <location>
        <begin position="54"/>
        <end position="77"/>
    </location>
</feature>
<keyword evidence="3" id="KW-1185">Reference proteome</keyword>
<reference evidence="2" key="1">
    <citation type="submission" date="2021-06" db="EMBL/GenBank/DDBJ databases">
        <authorList>
            <person name="Kallberg Y."/>
            <person name="Tangrot J."/>
            <person name="Rosling A."/>
        </authorList>
    </citation>
    <scope>NUCLEOTIDE SEQUENCE</scope>
    <source>
        <strain evidence="2">IA702</strain>
    </source>
</reference>
<gene>
    <name evidence="2" type="ORF">POCULU_LOCUS5939</name>
</gene>
<feature type="compositionally biased region" description="Basic and acidic residues" evidence="1">
    <location>
        <begin position="54"/>
        <end position="66"/>
    </location>
</feature>
<protein>
    <submittedName>
        <fullName evidence="2">8180_t:CDS:1</fullName>
    </submittedName>
</protein>
<dbReference type="EMBL" id="CAJVPJ010000996">
    <property type="protein sequence ID" value="CAG8569882.1"/>
    <property type="molecule type" value="Genomic_DNA"/>
</dbReference>
<evidence type="ECO:0000313" key="3">
    <source>
        <dbReference type="Proteomes" id="UP000789572"/>
    </source>
</evidence>
<organism evidence="2 3">
    <name type="scientific">Paraglomus occultum</name>
    <dbReference type="NCBI Taxonomy" id="144539"/>
    <lineage>
        <taxon>Eukaryota</taxon>
        <taxon>Fungi</taxon>
        <taxon>Fungi incertae sedis</taxon>
        <taxon>Mucoromycota</taxon>
        <taxon>Glomeromycotina</taxon>
        <taxon>Glomeromycetes</taxon>
        <taxon>Paraglomerales</taxon>
        <taxon>Paraglomeraceae</taxon>
        <taxon>Paraglomus</taxon>
    </lineage>
</organism>
<accession>A0A9N9BJ76</accession>
<dbReference type="AlphaFoldDB" id="A0A9N9BJ76"/>
<evidence type="ECO:0000256" key="1">
    <source>
        <dbReference type="SAM" id="MobiDB-lite"/>
    </source>
</evidence>
<proteinExistence type="predicted"/>
<name>A0A9N9BJ76_9GLOM</name>
<feature type="compositionally biased region" description="Basic residues" evidence="1">
    <location>
        <begin position="67"/>
        <end position="77"/>
    </location>
</feature>
<dbReference type="Proteomes" id="UP000789572">
    <property type="component" value="Unassembled WGS sequence"/>
</dbReference>